<keyword evidence="2" id="KW-1185">Reference proteome</keyword>
<organism evidence="1 2">
    <name type="scientific">Aeromonas media</name>
    <dbReference type="NCBI Taxonomy" id="651"/>
    <lineage>
        <taxon>Bacteria</taxon>
        <taxon>Pseudomonadati</taxon>
        <taxon>Pseudomonadota</taxon>
        <taxon>Gammaproteobacteria</taxon>
        <taxon>Aeromonadales</taxon>
        <taxon>Aeromonadaceae</taxon>
        <taxon>Aeromonas</taxon>
    </lineage>
</organism>
<dbReference type="Proteomes" id="UP000502657">
    <property type="component" value="Plasmid pAeme5"/>
</dbReference>
<protein>
    <submittedName>
        <fullName evidence="1">Uncharacterized protein</fullName>
    </submittedName>
</protein>
<sequence length="113" mass="12963">MQKNARDQRGGDFKPDKEGLKKRLLDVAKSGLEAQLLSDTVTRLDLWLFGSMLPALERGEPISFAGLEWAETPAEIRTFTTTRLQLLGYSYVTGERTWFKKYQNPMVKLDKRP</sequence>
<accession>A0ABX6NY07</accession>
<dbReference type="RefSeq" id="WP_171270171.1">
    <property type="nucleotide sequence ID" value="NZ_CP038446.1"/>
</dbReference>
<geneLocation type="plasmid" evidence="2">
    <name>paeme5</name>
</geneLocation>
<keyword evidence="1" id="KW-0614">Plasmid</keyword>
<evidence type="ECO:0000313" key="1">
    <source>
        <dbReference type="EMBL" id="QJT41268.1"/>
    </source>
</evidence>
<evidence type="ECO:0000313" key="2">
    <source>
        <dbReference type="Proteomes" id="UP000502657"/>
    </source>
</evidence>
<gene>
    <name evidence="1" type="ORF">E4188_22480</name>
</gene>
<name>A0ABX6NY07_AERME</name>
<proteinExistence type="predicted"/>
<reference evidence="1 2" key="1">
    <citation type="submission" date="2019-03" db="EMBL/GenBank/DDBJ databases">
        <title>Novel transposon Tn6433 accelerates the dissemination of tet(E) in Aeromonas from aerobic biofilm under oxytetracycline stress.</title>
        <authorList>
            <person name="Shi Y."/>
            <person name="Tian Z."/>
            <person name="Zhang Y."/>
            <person name="Zhang H."/>
            <person name="Yang M."/>
        </authorList>
    </citation>
    <scope>NUCLEOTIDE SEQUENCE [LARGE SCALE GENOMIC DNA]</scope>
    <source>
        <strain evidence="1 2">R50-22</strain>
        <plasmid evidence="2">paeme5</plasmid>
    </source>
</reference>
<dbReference type="EMBL" id="CP038449">
    <property type="protein sequence ID" value="QJT41268.1"/>
    <property type="molecule type" value="Genomic_DNA"/>
</dbReference>